<evidence type="ECO:0000313" key="2">
    <source>
        <dbReference type="EMBL" id="PGG95594.1"/>
    </source>
</evidence>
<feature type="region of interest" description="Disordered" evidence="1">
    <location>
        <begin position="135"/>
        <end position="154"/>
    </location>
</feature>
<dbReference type="AlphaFoldDB" id="A0A2B7WG95"/>
<protein>
    <submittedName>
        <fullName evidence="2">Uncharacterized protein</fullName>
    </submittedName>
</protein>
<dbReference type="EMBL" id="PDNA01000419">
    <property type="protein sequence ID" value="PGG95594.1"/>
    <property type="molecule type" value="Genomic_DNA"/>
</dbReference>
<organism evidence="2 3">
    <name type="scientific">Polytolypa hystricis (strain UAMH7299)</name>
    <dbReference type="NCBI Taxonomy" id="1447883"/>
    <lineage>
        <taxon>Eukaryota</taxon>
        <taxon>Fungi</taxon>
        <taxon>Dikarya</taxon>
        <taxon>Ascomycota</taxon>
        <taxon>Pezizomycotina</taxon>
        <taxon>Eurotiomycetes</taxon>
        <taxon>Eurotiomycetidae</taxon>
        <taxon>Onygenales</taxon>
        <taxon>Onygenales incertae sedis</taxon>
        <taxon>Polytolypa</taxon>
    </lineage>
</organism>
<sequence length="329" mass="37153">MEDSTTGFFESTFKPRLEDNILKIQDPLPDSQKTLTNSWVKLCAETEESLKNRSSTQRSVRRRARYFARKVYDISPELFTLCCLSYTFSGLPKIPPGPFYDRLRQWWASKPHLEPLSKVTSNICSDLPWNRETIGPSSILSPLTGSRSAPKPLVTRRDLPLGQQRDIPGNAPSAGQYQNSSEGKDSEQTQERDHDPVGQTLSNLDEPGEPLSKRPRLESQVLRNPTLCGDGPFFSFSFMRRHMIEKLPEPFQIGIKSSMLWREELERGGLSVTNCLSLYLPEKINEDTLLVIRMGYYDGFNVANILGLGDPEGSADTEREDKHASPGIE</sequence>
<dbReference type="OrthoDB" id="4207285at2759"/>
<dbReference type="Proteomes" id="UP000224634">
    <property type="component" value="Unassembled WGS sequence"/>
</dbReference>
<gene>
    <name evidence="2" type="ORF">AJ80_09933</name>
</gene>
<feature type="compositionally biased region" description="Polar residues" evidence="1">
    <location>
        <begin position="135"/>
        <end position="147"/>
    </location>
</feature>
<feature type="region of interest" description="Disordered" evidence="1">
    <location>
        <begin position="161"/>
        <end position="218"/>
    </location>
</feature>
<evidence type="ECO:0000256" key="1">
    <source>
        <dbReference type="SAM" id="MobiDB-lite"/>
    </source>
</evidence>
<accession>A0A2B7WG95</accession>
<evidence type="ECO:0000313" key="3">
    <source>
        <dbReference type="Proteomes" id="UP000224634"/>
    </source>
</evidence>
<keyword evidence="3" id="KW-1185">Reference proteome</keyword>
<reference evidence="2 3" key="1">
    <citation type="submission" date="2017-10" db="EMBL/GenBank/DDBJ databases">
        <title>Comparative genomics in systemic dimorphic fungi from Ajellomycetaceae.</title>
        <authorList>
            <person name="Munoz J.F."/>
            <person name="Mcewen J.G."/>
            <person name="Clay O.K."/>
            <person name="Cuomo C.A."/>
        </authorList>
    </citation>
    <scope>NUCLEOTIDE SEQUENCE [LARGE SCALE GENOMIC DNA]</scope>
    <source>
        <strain evidence="2 3">UAMH7299</strain>
    </source>
</reference>
<feature type="compositionally biased region" description="Basic and acidic residues" evidence="1">
    <location>
        <begin position="182"/>
        <end position="196"/>
    </location>
</feature>
<comment type="caution">
    <text evidence="2">The sequence shown here is derived from an EMBL/GenBank/DDBJ whole genome shotgun (WGS) entry which is preliminary data.</text>
</comment>
<proteinExistence type="predicted"/>
<name>A0A2B7WG95_POLH7</name>
<dbReference type="STRING" id="1447883.A0A2B7WG95"/>